<feature type="region of interest" description="Disordered" evidence="1">
    <location>
        <begin position="1"/>
        <end position="20"/>
    </location>
</feature>
<gene>
    <name evidence="2" type="ORF">QBC47DRAFT_412808</name>
</gene>
<comment type="caution">
    <text evidence="2">The sequence shown here is derived from an EMBL/GenBank/DDBJ whole genome shotgun (WGS) entry which is preliminary data.</text>
</comment>
<keyword evidence="3" id="KW-1185">Reference proteome</keyword>
<dbReference type="EMBL" id="MU839832">
    <property type="protein sequence ID" value="KAK1756235.1"/>
    <property type="molecule type" value="Genomic_DNA"/>
</dbReference>
<dbReference type="Proteomes" id="UP001239445">
    <property type="component" value="Unassembled WGS sequence"/>
</dbReference>
<protein>
    <submittedName>
        <fullName evidence="2">Uncharacterized protein</fullName>
    </submittedName>
</protein>
<feature type="compositionally biased region" description="Polar residues" evidence="1">
    <location>
        <begin position="1"/>
        <end position="15"/>
    </location>
</feature>
<name>A0AAJ0BE77_9PEZI</name>
<proteinExistence type="predicted"/>
<evidence type="ECO:0000256" key="1">
    <source>
        <dbReference type="SAM" id="MobiDB-lite"/>
    </source>
</evidence>
<evidence type="ECO:0000313" key="3">
    <source>
        <dbReference type="Proteomes" id="UP001239445"/>
    </source>
</evidence>
<sequence length="186" mass="20743">MENASNHGDQNQPSWLENDGKRRPYKFRRHWSRFELQTVLALLCKGVHEPQGGGVWAFVTQLNYALNGAHNFEDDISREDVQELLDWVKREKQPVLKAITRARTNKLTRAITYLFARHIKPAPVVPPSASGNPAAETVMAHVQEASDRADAGDGPVVVEDAVGMMASGKGYEWGGRILGGWDVLRE</sequence>
<accession>A0AAJ0BE77</accession>
<reference evidence="2" key="1">
    <citation type="submission" date="2023-06" db="EMBL/GenBank/DDBJ databases">
        <title>Genome-scale phylogeny and comparative genomics of the fungal order Sordariales.</title>
        <authorList>
            <consortium name="Lawrence Berkeley National Laboratory"/>
            <person name="Hensen N."/>
            <person name="Bonometti L."/>
            <person name="Westerberg I."/>
            <person name="Brannstrom I.O."/>
            <person name="Guillou S."/>
            <person name="Cros-Aarteil S."/>
            <person name="Calhoun S."/>
            <person name="Haridas S."/>
            <person name="Kuo A."/>
            <person name="Mondo S."/>
            <person name="Pangilinan J."/>
            <person name="Riley R."/>
            <person name="Labutti K."/>
            <person name="Andreopoulos B."/>
            <person name="Lipzen A."/>
            <person name="Chen C."/>
            <person name="Yanf M."/>
            <person name="Daum C."/>
            <person name="Ng V."/>
            <person name="Clum A."/>
            <person name="Steindorff A."/>
            <person name="Ohm R."/>
            <person name="Martin F."/>
            <person name="Silar P."/>
            <person name="Natvig D."/>
            <person name="Lalanne C."/>
            <person name="Gautier V."/>
            <person name="Ament-Velasquez S.L."/>
            <person name="Kruys A."/>
            <person name="Hutchinson M.I."/>
            <person name="Powell A.J."/>
            <person name="Barry K."/>
            <person name="Miller A.N."/>
            <person name="Grigoriev I.V."/>
            <person name="Debuchy R."/>
            <person name="Gladieux P."/>
            <person name="Thoren M.H."/>
            <person name="Johannesson H."/>
        </authorList>
    </citation>
    <scope>NUCLEOTIDE SEQUENCE</scope>
    <source>
        <strain evidence="2">PSN4</strain>
    </source>
</reference>
<dbReference type="AlphaFoldDB" id="A0AAJ0BE77"/>
<evidence type="ECO:0000313" key="2">
    <source>
        <dbReference type="EMBL" id="KAK1756235.1"/>
    </source>
</evidence>
<organism evidence="2 3">
    <name type="scientific">Echria macrotheca</name>
    <dbReference type="NCBI Taxonomy" id="438768"/>
    <lineage>
        <taxon>Eukaryota</taxon>
        <taxon>Fungi</taxon>
        <taxon>Dikarya</taxon>
        <taxon>Ascomycota</taxon>
        <taxon>Pezizomycotina</taxon>
        <taxon>Sordariomycetes</taxon>
        <taxon>Sordariomycetidae</taxon>
        <taxon>Sordariales</taxon>
        <taxon>Schizotheciaceae</taxon>
        <taxon>Echria</taxon>
    </lineage>
</organism>